<name>A0AA35X3J7_GEOBA</name>
<dbReference type="InterPro" id="IPR026877">
    <property type="entry name" value="DXPR_C"/>
</dbReference>
<evidence type="ECO:0000256" key="4">
    <source>
        <dbReference type="ARBA" id="ARBA00005094"/>
    </source>
</evidence>
<evidence type="ECO:0000256" key="6">
    <source>
        <dbReference type="ARBA" id="ARBA00012366"/>
    </source>
</evidence>
<dbReference type="Pfam" id="PF08436">
    <property type="entry name" value="DXP_redisom_C"/>
    <property type="match status" value="1"/>
</dbReference>
<evidence type="ECO:0000256" key="17">
    <source>
        <dbReference type="SAM" id="Phobius"/>
    </source>
</evidence>
<dbReference type="GO" id="GO:0016020">
    <property type="term" value="C:membrane"/>
    <property type="evidence" value="ECO:0007669"/>
    <property type="project" value="UniProtKB-SubCell"/>
</dbReference>
<accession>A0AA35X3J7</accession>
<dbReference type="GO" id="GO:0008299">
    <property type="term" value="P:isoprenoid biosynthetic process"/>
    <property type="evidence" value="ECO:0007669"/>
    <property type="project" value="UniProtKB-KW"/>
</dbReference>
<evidence type="ECO:0000256" key="14">
    <source>
        <dbReference type="ARBA" id="ARBA00023229"/>
    </source>
</evidence>
<comment type="subcellular location">
    <subcellularLocation>
        <location evidence="3">Membrane</location>
        <topology evidence="3">Multi-pass membrane protein</topology>
    </subcellularLocation>
</comment>
<keyword evidence="13" id="KW-0464">Manganese</keyword>
<keyword evidence="11" id="KW-0560">Oxidoreductase</keyword>
<dbReference type="InterPro" id="IPR013512">
    <property type="entry name" value="DXP_reductoisomerase_N"/>
</dbReference>
<proteinExistence type="inferred from homology"/>
<comment type="pathway">
    <text evidence="4">Isoprenoid biosynthesis; isopentenyl diphosphate biosynthesis via DXP pathway; isopentenyl diphosphate from 1-deoxy-D-xylulose 5-phosphate: step 1/6.</text>
</comment>
<dbReference type="HAMAP" id="MF_00183">
    <property type="entry name" value="DXP_reductoisom"/>
    <property type="match status" value="1"/>
</dbReference>
<evidence type="ECO:0000256" key="12">
    <source>
        <dbReference type="ARBA" id="ARBA00023136"/>
    </source>
</evidence>
<dbReference type="InterPro" id="IPR036291">
    <property type="entry name" value="NAD(P)-bd_dom_sf"/>
</dbReference>
<dbReference type="Gene3D" id="1.10.1740.10">
    <property type="match status" value="1"/>
</dbReference>
<comment type="cofactor">
    <cofactor evidence="1">
        <name>Mn(2+)</name>
        <dbReference type="ChEBI" id="CHEBI:29035"/>
    </cofactor>
</comment>
<dbReference type="Proteomes" id="UP001174909">
    <property type="component" value="Unassembled WGS sequence"/>
</dbReference>
<feature type="domain" description="Peptidase M50" evidence="18">
    <location>
        <begin position="480"/>
        <end position="577"/>
    </location>
</feature>
<evidence type="ECO:0000256" key="5">
    <source>
        <dbReference type="ARBA" id="ARBA00006825"/>
    </source>
</evidence>
<keyword evidence="12 17" id="KW-0472">Membrane</keyword>
<evidence type="ECO:0000256" key="1">
    <source>
        <dbReference type="ARBA" id="ARBA00001936"/>
    </source>
</evidence>
<dbReference type="GO" id="GO:0070402">
    <property type="term" value="F:NADPH binding"/>
    <property type="evidence" value="ECO:0007669"/>
    <property type="project" value="InterPro"/>
</dbReference>
<dbReference type="EC" id="1.1.1.267" evidence="6"/>
<dbReference type="PANTHER" id="PTHR30525">
    <property type="entry name" value="1-DEOXY-D-XYLULOSE 5-PHOSPHATE REDUCTOISOMERASE"/>
    <property type="match status" value="1"/>
</dbReference>
<comment type="cofactor">
    <cofactor evidence="2">
        <name>Mg(2+)</name>
        <dbReference type="ChEBI" id="CHEBI:18420"/>
    </cofactor>
</comment>
<dbReference type="SUPFAM" id="SSF69055">
    <property type="entry name" value="1-deoxy-D-xylulose-5-phosphate reductoisomerase, C-terminal domain"/>
    <property type="match status" value="1"/>
</dbReference>
<keyword evidence="10 17" id="KW-1133">Transmembrane helix</keyword>
<feature type="domain" description="1-deoxy-D-xylulose 5-phosphate reductoisomerase C-terminal" evidence="20">
    <location>
        <begin position="263"/>
        <end position="345"/>
    </location>
</feature>
<evidence type="ECO:0000259" key="19">
    <source>
        <dbReference type="Pfam" id="PF02670"/>
    </source>
</evidence>
<dbReference type="SUPFAM" id="SSF51735">
    <property type="entry name" value="NAD(P)-binding Rossmann-fold domains"/>
    <property type="match status" value="1"/>
</dbReference>
<evidence type="ECO:0000256" key="15">
    <source>
        <dbReference type="ARBA" id="ARBA00048543"/>
    </source>
</evidence>
<evidence type="ECO:0000256" key="7">
    <source>
        <dbReference type="ARBA" id="ARBA00022692"/>
    </source>
</evidence>
<feature type="domain" description="1-deoxy-D-xylulose 5-phosphate reductoisomerase N-terminal" evidence="19">
    <location>
        <begin position="130"/>
        <end position="249"/>
    </location>
</feature>
<evidence type="ECO:0000256" key="9">
    <source>
        <dbReference type="ARBA" id="ARBA00022857"/>
    </source>
</evidence>
<dbReference type="SUPFAM" id="SSF55347">
    <property type="entry name" value="Glyceraldehyde-3-phosphate dehydrogenase-like, C-terminal domain"/>
    <property type="match status" value="1"/>
</dbReference>
<keyword evidence="14" id="KW-0414">Isoprene biosynthesis</keyword>
<dbReference type="InterPro" id="IPR013644">
    <property type="entry name" value="DXP_reductoisomerase_C"/>
</dbReference>
<keyword evidence="8" id="KW-0479">Metal-binding</keyword>
<dbReference type="Gene3D" id="3.40.50.720">
    <property type="entry name" value="NAD(P)-binding Rossmann-like Domain"/>
    <property type="match status" value="1"/>
</dbReference>
<dbReference type="Pfam" id="PF02163">
    <property type="entry name" value="Peptidase_M50"/>
    <property type="match status" value="1"/>
</dbReference>
<dbReference type="FunFam" id="3.40.50.720:FF:000045">
    <property type="entry name" value="1-deoxy-D-xylulose 5-phosphate reductoisomerase"/>
    <property type="match status" value="1"/>
</dbReference>
<dbReference type="Pfam" id="PF01148">
    <property type="entry name" value="CTP_transf_1"/>
    <property type="match status" value="1"/>
</dbReference>
<keyword evidence="23" id="KW-1185">Reference proteome</keyword>
<evidence type="ECO:0000256" key="10">
    <source>
        <dbReference type="ARBA" id="ARBA00022989"/>
    </source>
</evidence>
<evidence type="ECO:0000313" key="23">
    <source>
        <dbReference type="Proteomes" id="UP001174909"/>
    </source>
</evidence>
<dbReference type="PANTHER" id="PTHR30525:SF0">
    <property type="entry name" value="1-DEOXY-D-XYLULOSE 5-PHOSPHATE REDUCTOISOMERASE, CHLOROPLASTIC"/>
    <property type="match status" value="1"/>
</dbReference>
<dbReference type="Pfam" id="PF02670">
    <property type="entry name" value="DXP_reductoisom"/>
    <property type="match status" value="1"/>
</dbReference>
<dbReference type="InterPro" id="IPR036169">
    <property type="entry name" value="DXPR_C_sf"/>
</dbReference>
<evidence type="ECO:0000313" key="22">
    <source>
        <dbReference type="EMBL" id="CAI8036760.1"/>
    </source>
</evidence>
<evidence type="ECO:0000256" key="16">
    <source>
        <dbReference type="ARBA" id="ARBA00073770"/>
    </source>
</evidence>
<gene>
    <name evidence="22" type="ORF">GBAR_LOCUS20600</name>
</gene>
<dbReference type="InterPro" id="IPR008915">
    <property type="entry name" value="Peptidase_M50"/>
</dbReference>
<comment type="similarity">
    <text evidence="5">Belongs to the DXR family.</text>
</comment>
<sequence>MRDYGYTTAGAIYLGWPLSLALVLRAEVQGLEWILIALLGTFATDTGAFFTGRAIGRRPLAPSISPGKTQEGAVGGFLAGVAAVMALAFWLDLPVSVPESAVLGALVAVAGQVGDLVESKIKRTGNVKRLAILGSTGSIGRQTLDIVRAFPEEFSVVGLSAGHNLDLLAEQAREFQPEAVSCEEPPESLASSLPPACQVVSHEDVASHPDADTVMAASVGKAGLAPILAAIRAQKTVALANKEPVVMAGHIVMGEARRHGVDILPVDSEPSAIWQCLRGEQKDLSRVVITASGGAFRNRRRDELATVTPEEALQHPTWSMGRKITIDSATLMNKGFEVIEARWLFDLPWEKIDVVVHHQSIIHAMCALFYPQRVENGALPRFNPVETGSLTFEALDTDRYPCFRLALEAGKKGATYPAVISAADEVAVALFLERRIAFTSIPDLVEDVLSKHTPVSNPGLEDILDADGWAREAARAWTGGHLVAAKAFGMKATKYFLGFGPTLWSFKRGETEYGVKAIPAGGFVSIVGMNPLEYVPPEEEHRTYRGRPFYQKSVVVMAGVGTHFIIAFILIWTANVLIGRPRPGPASA</sequence>
<dbReference type="EMBL" id="CASHTH010002893">
    <property type="protein sequence ID" value="CAI8036760.1"/>
    <property type="molecule type" value="Genomic_DNA"/>
</dbReference>
<feature type="transmembrane region" description="Helical" evidence="17">
    <location>
        <begin position="31"/>
        <end position="52"/>
    </location>
</feature>
<evidence type="ECO:0000256" key="8">
    <source>
        <dbReference type="ARBA" id="ARBA00022723"/>
    </source>
</evidence>
<dbReference type="CDD" id="cd06163">
    <property type="entry name" value="S2P-M50_PDZ_RseP-like"/>
    <property type="match status" value="1"/>
</dbReference>
<evidence type="ECO:0000256" key="3">
    <source>
        <dbReference type="ARBA" id="ARBA00004141"/>
    </source>
</evidence>
<evidence type="ECO:0000259" key="18">
    <source>
        <dbReference type="Pfam" id="PF02163"/>
    </source>
</evidence>
<keyword evidence="7 17" id="KW-0812">Transmembrane</keyword>
<dbReference type="InterPro" id="IPR003821">
    <property type="entry name" value="DXP_reductoisomerase"/>
</dbReference>
<reference evidence="22" key="1">
    <citation type="submission" date="2023-03" db="EMBL/GenBank/DDBJ databases">
        <authorList>
            <person name="Steffen K."/>
            <person name="Cardenas P."/>
        </authorList>
    </citation>
    <scope>NUCLEOTIDE SEQUENCE</scope>
</reference>
<dbReference type="GO" id="GO:0030145">
    <property type="term" value="F:manganese ion binding"/>
    <property type="evidence" value="ECO:0007669"/>
    <property type="project" value="TreeGrafter"/>
</dbReference>
<dbReference type="GO" id="GO:0030604">
    <property type="term" value="F:1-deoxy-D-xylulose-5-phosphate reductoisomerase activity"/>
    <property type="evidence" value="ECO:0007669"/>
    <property type="project" value="UniProtKB-EC"/>
</dbReference>
<feature type="transmembrane region" description="Helical" evidence="17">
    <location>
        <begin position="72"/>
        <end position="91"/>
    </location>
</feature>
<evidence type="ECO:0000256" key="2">
    <source>
        <dbReference type="ARBA" id="ARBA00001946"/>
    </source>
</evidence>
<evidence type="ECO:0000259" key="21">
    <source>
        <dbReference type="Pfam" id="PF13288"/>
    </source>
</evidence>
<organism evidence="22 23">
    <name type="scientific">Geodia barretti</name>
    <name type="common">Barrett's horny sponge</name>
    <dbReference type="NCBI Taxonomy" id="519541"/>
    <lineage>
        <taxon>Eukaryota</taxon>
        <taxon>Metazoa</taxon>
        <taxon>Porifera</taxon>
        <taxon>Demospongiae</taxon>
        <taxon>Heteroscleromorpha</taxon>
        <taxon>Tetractinellida</taxon>
        <taxon>Astrophorina</taxon>
        <taxon>Geodiidae</taxon>
        <taxon>Geodia</taxon>
    </lineage>
</organism>
<dbReference type="Pfam" id="PF13288">
    <property type="entry name" value="DXPR_C"/>
    <property type="match status" value="1"/>
</dbReference>
<evidence type="ECO:0000256" key="11">
    <source>
        <dbReference type="ARBA" id="ARBA00023002"/>
    </source>
</evidence>
<evidence type="ECO:0000259" key="20">
    <source>
        <dbReference type="Pfam" id="PF08436"/>
    </source>
</evidence>
<comment type="caution">
    <text evidence="22">The sequence shown here is derived from an EMBL/GenBank/DDBJ whole genome shotgun (WGS) entry which is preliminary data.</text>
</comment>
<keyword evidence="9" id="KW-0521">NADP</keyword>
<feature type="transmembrane region" description="Helical" evidence="17">
    <location>
        <begin position="6"/>
        <end position="24"/>
    </location>
</feature>
<feature type="transmembrane region" description="Helical" evidence="17">
    <location>
        <begin position="554"/>
        <end position="578"/>
    </location>
</feature>
<comment type="catalytic activity">
    <reaction evidence="15">
        <text>2-C-methyl-D-erythritol 4-phosphate + NADP(+) = 1-deoxy-D-xylulose 5-phosphate + NADPH + H(+)</text>
        <dbReference type="Rhea" id="RHEA:13717"/>
        <dbReference type="ChEBI" id="CHEBI:15378"/>
        <dbReference type="ChEBI" id="CHEBI:57783"/>
        <dbReference type="ChEBI" id="CHEBI:57792"/>
        <dbReference type="ChEBI" id="CHEBI:58262"/>
        <dbReference type="ChEBI" id="CHEBI:58349"/>
        <dbReference type="EC" id="1.1.1.267"/>
    </reaction>
    <physiologicalReaction direction="right-to-left" evidence="15">
        <dbReference type="Rhea" id="RHEA:13719"/>
    </physiologicalReaction>
</comment>
<feature type="domain" description="DXP reductoisomerase C-terminal" evidence="21">
    <location>
        <begin position="365"/>
        <end position="472"/>
    </location>
</feature>
<evidence type="ECO:0000256" key="13">
    <source>
        <dbReference type="ARBA" id="ARBA00023211"/>
    </source>
</evidence>
<dbReference type="AlphaFoldDB" id="A0AA35X3J7"/>
<protein>
    <recommendedName>
        <fullName evidence="16">1-deoxy-D-xylulose 5-phosphate reductoisomerase, apicoplastic</fullName>
        <ecNumber evidence="6">1.1.1.267</ecNumber>
    </recommendedName>
</protein>
<dbReference type="GO" id="GO:0006508">
    <property type="term" value="P:proteolysis"/>
    <property type="evidence" value="ECO:0007669"/>
    <property type="project" value="InterPro"/>
</dbReference>